<gene>
    <name evidence="1" type="ORF">H9725_06800</name>
</gene>
<dbReference type="InterPro" id="IPR025506">
    <property type="entry name" value="Abi_alpha"/>
</dbReference>
<protein>
    <submittedName>
        <fullName evidence="1">DUF4393 domain-containing protein</fullName>
    </submittedName>
</protein>
<sequence>MEEDKKTTVSIIPDIITPASNALQANVPETMKQADGALSSIVGLFNNVVLYPVKKANITFKYKLEAFEDDLKQKMKSVPKENIQPPSTMIAGPTLEALRYAYDEKELREMYENLLASAMDNRKSPKAHPAFVDAIKQMSPLDAEVLNKLVDLRQVKCATITFNIKGTTQIYSNGMPNYFVEELYGLADPFLLSASLENLNRLALIEITNYGLNGVDYQPLLKHKYVKEREELFKKAVEKDFELKLAERAVQITNYGEQFAEVCLGK</sequence>
<dbReference type="Gene3D" id="3.30.110.190">
    <property type="match status" value="1"/>
</dbReference>
<reference evidence="1" key="2">
    <citation type="submission" date="2021-04" db="EMBL/GenBank/DDBJ databases">
        <authorList>
            <person name="Gilroy R."/>
        </authorList>
    </citation>
    <scope>NUCLEOTIDE SEQUENCE</scope>
    <source>
        <strain evidence="1">ChiBcec16-3735</strain>
    </source>
</reference>
<comment type="caution">
    <text evidence="1">The sequence shown here is derived from an EMBL/GenBank/DDBJ whole genome shotgun (WGS) entry which is preliminary data.</text>
</comment>
<name>A0A9D2JMI9_9FIRM</name>
<dbReference type="Pfam" id="PF14337">
    <property type="entry name" value="Abi_alpha"/>
    <property type="match status" value="1"/>
</dbReference>
<evidence type="ECO:0000313" key="2">
    <source>
        <dbReference type="Proteomes" id="UP000824065"/>
    </source>
</evidence>
<reference evidence="1" key="1">
    <citation type="journal article" date="2021" name="PeerJ">
        <title>Extensive microbial diversity within the chicken gut microbiome revealed by metagenomics and culture.</title>
        <authorList>
            <person name="Gilroy R."/>
            <person name="Ravi A."/>
            <person name="Getino M."/>
            <person name="Pursley I."/>
            <person name="Horton D.L."/>
            <person name="Alikhan N.F."/>
            <person name="Baker D."/>
            <person name="Gharbi K."/>
            <person name="Hall N."/>
            <person name="Watson M."/>
            <person name="Adriaenssens E.M."/>
            <person name="Foster-Nyarko E."/>
            <person name="Jarju S."/>
            <person name="Secka A."/>
            <person name="Antonio M."/>
            <person name="Oren A."/>
            <person name="Chaudhuri R.R."/>
            <person name="La Ragione R."/>
            <person name="Hildebrand F."/>
            <person name="Pallen M.J."/>
        </authorList>
    </citation>
    <scope>NUCLEOTIDE SEQUENCE</scope>
    <source>
        <strain evidence="1">ChiBcec16-3735</strain>
    </source>
</reference>
<organism evidence="1 2">
    <name type="scientific">Candidatus Faecalibacterium gallistercoris</name>
    <dbReference type="NCBI Taxonomy" id="2838579"/>
    <lineage>
        <taxon>Bacteria</taxon>
        <taxon>Bacillati</taxon>
        <taxon>Bacillota</taxon>
        <taxon>Clostridia</taxon>
        <taxon>Eubacteriales</taxon>
        <taxon>Oscillospiraceae</taxon>
        <taxon>Faecalibacterium</taxon>
    </lineage>
</organism>
<evidence type="ECO:0000313" key="1">
    <source>
        <dbReference type="EMBL" id="HIZ58272.1"/>
    </source>
</evidence>
<dbReference type="AlphaFoldDB" id="A0A9D2JMI9"/>
<dbReference type="EMBL" id="DXBJ01000049">
    <property type="protein sequence ID" value="HIZ58272.1"/>
    <property type="molecule type" value="Genomic_DNA"/>
</dbReference>
<proteinExistence type="predicted"/>
<accession>A0A9D2JMI9</accession>
<dbReference type="Proteomes" id="UP000824065">
    <property type="component" value="Unassembled WGS sequence"/>
</dbReference>